<accession>A0A239HYN8</accession>
<dbReference type="Proteomes" id="UP000198318">
    <property type="component" value="Unassembled WGS sequence"/>
</dbReference>
<name>A0A239HYN8_9ACTN</name>
<sequence length="102" mass="10337">MLLADTVVGIFCGIAVLAGGVVLLTAGRGEGRASGAGFVVLAAGTLAGSLTTLILNVLEGRRGSFAGAFTIHMAVQLLCEAVGWTLLLVATNRLRKTPPPPH</sequence>
<feature type="transmembrane region" description="Helical" evidence="1">
    <location>
        <begin position="64"/>
        <end position="89"/>
    </location>
</feature>
<dbReference type="AlphaFoldDB" id="A0A239HYN8"/>
<keyword evidence="1" id="KW-0472">Membrane</keyword>
<proteinExistence type="predicted"/>
<evidence type="ECO:0000313" key="2">
    <source>
        <dbReference type="EMBL" id="SNS86351.1"/>
    </source>
</evidence>
<keyword evidence="3" id="KW-1185">Reference proteome</keyword>
<protein>
    <submittedName>
        <fullName evidence="2">Uncharacterized protein</fullName>
    </submittedName>
</protein>
<keyword evidence="1" id="KW-0812">Transmembrane</keyword>
<feature type="transmembrane region" description="Helical" evidence="1">
    <location>
        <begin position="38"/>
        <end position="58"/>
    </location>
</feature>
<reference evidence="2 3" key="1">
    <citation type="submission" date="2017-06" db="EMBL/GenBank/DDBJ databases">
        <authorList>
            <person name="Kim H.J."/>
            <person name="Triplett B.A."/>
        </authorList>
    </citation>
    <scope>NUCLEOTIDE SEQUENCE [LARGE SCALE GENOMIC DNA]</scope>
    <source>
        <strain evidence="2 3">DSM 44715</strain>
    </source>
</reference>
<dbReference type="EMBL" id="FZOR01000011">
    <property type="protein sequence ID" value="SNS86351.1"/>
    <property type="molecule type" value="Genomic_DNA"/>
</dbReference>
<feature type="transmembrane region" description="Helical" evidence="1">
    <location>
        <begin position="6"/>
        <end position="26"/>
    </location>
</feature>
<evidence type="ECO:0000313" key="3">
    <source>
        <dbReference type="Proteomes" id="UP000198318"/>
    </source>
</evidence>
<keyword evidence="1" id="KW-1133">Transmembrane helix</keyword>
<evidence type="ECO:0000256" key="1">
    <source>
        <dbReference type="SAM" id="Phobius"/>
    </source>
</evidence>
<organism evidence="2 3">
    <name type="scientific">Actinomadura meyerae</name>
    <dbReference type="NCBI Taxonomy" id="240840"/>
    <lineage>
        <taxon>Bacteria</taxon>
        <taxon>Bacillati</taxon>
        <taxon>Actinomycetota</taxon>
        <taxon>Actinomycetes</taxon>
        <taxon>Streptosporangiales</taxon>
        <taxon>Thermomonosporaceae</taxon>
        <taxon>Actinomadura</taxon>
    </lineage>
</organism>
<gene>
    <name evidence="2" type="ORF">SAMN05443665_101123</name>
</gene>